<dbReference type="Pfam" id="PF11967">
    <property type="entry name" value="RecO_N"/>
    <property type="match status" value="1"/>
</dbReference>
<organism evidence="8 9">
    <name type="scientific">Capsulimonas corticalis</name>
    <dbReference type="NCBI Taxonomy" id="2219043"/>
    <lineage>
        <taxon>Bacteria</taxon>
        <taxon>Bacillati</taxon>
        <taxon>Armatimonadota</taxon>
        <taxon>Armatimonadia</taxon>
        <taxon>Capsulimonadales</taxon>
        <taxon>Capsulimonadaceae</taxon>
        <taxon>Capsulimonas</taxon>
    </lineage>
</organism>
<dbReference type="Pfam" id="PF02565">
    <property type="entry name" value="RecO_C"/>
    <property type="match status" value="1"/>
</dbReference>
<evidence type="ECO:0000256" key="4">
    <source>
        <dbReference type="ARBA" id="ARBA00023172"/>
    </source>
</evidence>
<dbReference type="KEGG" id="ccot:CCAX7_20430"/>
<evidence type="ECO:0000313" key="9">
    <source>
        <dbReference type="Proteomes" id="UP000287394"/>
    </source>
</evidence>
<evidence type="ECO:0000256" key="1">
    <source>
        <dbReference type="ARBA" id="ARBA00007452"/>
    </source>
</evidence>
<dbReference type="Gene3D" id="1.20.1440.120">
    <property type="entry name" value="Recombination protein O, C-terminal domain"/>
    <property type="match status" value="1"/>
</dbReference>
<dbReference type="EMBL" id="AP025739">
    <property type="protein sequence ID" value="BDI29992.1"/>
    <property type="molecule type" value="Genomic_DNA"/>
</dbReference>
<accession>A0A402D2I5</accession>
<evidence type="ECO:0000256" key="6">
    <source>
        <dbReference type="ARBA" id="ARBA00033409"/>
    </source>
</evidence>
<evidence type="ECO:0000313" key="8">
    <source>
        <dbReference type="EMBL" id="BDI29992.1"/>
    </source>
</evidence>
<dbReference type="SUPFAM" id="SSF50249">
    <property type="entry name" value="Nucleic acid-binding proteins"/>
    <property type="match status" value="1"/>
</dbReference>
<dbReference type="AlphaFoldDB" id="A0A402D2I5"/>
<keyword evidence="4 7" id="KW-0233">DNA recombination</keyword>
<keyword evidence="5 7" id="KW-0234">DNA repair</keyword>
<dbReference type="GO" id="GO:0006310">
    <property type="term" value="P:DNA recombination"/>
    <property type="evidence" value="ECO:0007669"/>
    <property type="project" value="UniProtKB-UniRule"/>
</dbReference>
<name>A0A402D2I5_9BACT</name>
<reference evidence="8 9" key="1">
    <citation type="journal article" date="2019" name="Int. J. Syst. Evol. Microbiol.">
        <title>Capsulimonas corticalis gen. nov., sp. nov., an aerobic capsulated bacterium, of a novel bacterial order, Capsulimonadales ord. nov., of the class Armatimonadia of the phylum Armatimonadetes.</title>
        <authorList>
            <person name="Li J."/>
            <person name="Kudo C."/>
            <person name="Tonouchi A."/>
        </authorList>
    </citation>
    <scope>NUCLEOTIDE SEQUENCE [LARGE SCALE GENOMIC DNA]</scope>
    <source>
        <strain evidence="8 9">AX-7</strain>
    </source>
</reference>
<comment type="similarity">
    <text evidence="1 7">Belongs to the RecO family.</text>
</comment>
<evidence type="ECO:0000256" key="7">
    <source>
        <dbReference type="HAMAP-Rule" id="MF_00201"/>
    </source>
</evidence>
<dbReference type="SUPFAM" id="SSF57863">
    <property type="entry name" value="ArfGap/RecO-like zinc finger"/>
    <property type="match status" value="1"/>
</dbReference>
<keyword evidence="3 7" id="KW-0227">DNA damage</keyword>
<dbReference type="FunCoup" id="A0A402D2I5">
    <property type="interactions" value="160"/>
</dbReference>
<dbReference type="GO" id="GO:0043590">
    <property type="term" value="C:bacterial nucleoid"/>
    <property type="evidence" value="ECO:0007669"/>
    <property type="project" value="TreeGrafter"/>
</dbReference>
<dbReference type="InterPro" id="IPR003717">
    <property type="entry name" value="RecO"/>
</dbReference>
<keyword evidence="9" id="KW-1185">Reference proteome</keyword>
<dbReference type="InterPro" id="IPR022572">
    <property type="entry name" value="DNA_rep/recomb_RecO_N"/>
</dbReference>
<sequence>MPAYNTVAIVIRRLNYGETDKILTLYSRDRGRISAIAKGARKAISRMSGSTELLTCTRFQLATGKSLEIVTQTEIKESFTDLRQDIQRLAHGLYFADLIDHVVADHDPNPVLYDLLLSGLYILQRVTPPELAARWFDIQLLQDLGYAPDLANCAVCREFLPGHFAHDEEFALSASLGGAICPRHAHPARNADHSALDYEGLTLLQTLQRFGPDNGHLTAQLPTPSARALNQTRLALRRYLRFRIERELKSLEFLDSLGYVA</sequence>
<gene>
    <name evidence="7 8" type="primary">recO</name>
    <name evidence="8" type="ORF">CCAX7_20430</name>
</gene>
<dbReference type="RefSeq" id="WP_119323702.1">
    <property type="nucleotide sequence ID" value="NZ_AP025739.1"/>
</dbReference>
<evidence type="ECO:0000256" key="3">
    <source>
        <dbReference type="ARBA" id="ARBA00022763"/>
    </source>
</evidence>
<dbReference type="Gene3D" id="2.40.50.140">
    <property type="entry name" value="Nucleic acid-binding proteins"/>
    <property type="match status" value="1"/>
</dbReference>
<protein>
    <recommendedName>
        <fullName evidence="2 7">DNA repair protein RecO</fullName>
    </recommendedName>
    <alternativeName>
        <fullName evidence="6 7">Recombination protein O</fullName>
    </alternativeName>
</protein>
<proteinExistence type="inferred from homology"/>
<evidence type="ECO:0000256" key="5">
    <source>
        <dbReference type="ARBA" id="ARBA00023204"/>
    </source>
</evidence>
<dbReference type="InterPro" id="IPR042242">
    <property type="entry name" value="RecO_C"/>
</dbReference>
<dbReference type="OrthoDB" id="9797083at2"/>
<dbReference type="PANTHER" id="PTHR33991">
    <property type="entry name" value="DNA REPAIR PROTEIN RECO"/>
    <property type="match status" value="1"/>
</dbReference>
<comment type="function">
    <text evidence="7">Involved in DNA repair and RecF pathway recombination.</text>
</comment>
<dbReference type="InterPro" id="IPR012340">
    <property type="entry name" value="NA-bd_OB-fold"/>
</dbReference>
<dbReference type="Proteomes" id="UP000287394">
    <property type="component" value="Chromosome"/>
</dbReference>
<dbReference type="PANTHER" id="PTHR33991:SF1">
    <property type="entry name" value="DNA REPAIR PROTEIN RECO"/>
    <property type="match status" value="1"/>
</dbReference>
<evidence type="ECO:0000256" key="2">
    <source>
        <dbReference type="ARBA" id="ARBA00021310"/>
    </source>
</evidence>
<dbReference type="NCBIfam" id="TIGR00613">
    <property type="entry name" value="reco"/>
    <property type="match status" value="1"/>
</dbReference>
<dbReference type="HAMAP" id="MF_00201">
    <property type="entry name" value="RecO"/>
    <property type="match status" value="1"/>
</dbReference>
<dbReference type="InterPro" id="IPR037278">
    <property type="entry name" value="ARFGAP/RecO"/>
</dbReference>
<dbReference type="GO" id="GO:0006302">
    <property type="term" value="P:double-strand break repair"/>
    <property type="evidence" value="ECO:0007669"/>
    <property type="project" value="TreeGrafter"/>
</dbReference>